<dbReference type="InterPro" id="IPR013342">
    <property type="entry name" value="Mandelate_racemase_C"/>
</dbReference>
<evidence type="ECO:0000313" key="6">
    <source>
        <dbReference type="Proteomes" id="UP000190130"/>
    </source>
</evidence>
<evidence type="ECO:0000256" key="1">
    <source>
        <dbReference type="ARBA" id="ARBA00023239"/>
    </source>
</evidence>
<proteinExistence type="predicted"/>
<dbReference type="InterPro" id="IPR018110">
    <property type="entry name" value="Mandel_Rmase/mucon_lact_enz_CS"/>
</dbReference>
<dbReference type="GO" id="GO:0009063">
    <property type="term" value="P:amino acid catabolic process"/>
    <property type="evidence" value="ECO:0007669"/>
    <property type="project" value="InterPro"/>
</dbReference>
<dbReference type="SUPFAM" id="SSF54826">
    <property type="entry name" value="Enolase N-terminal domain-like"/>
    <property type="match status" value="1"/>
</dbReference>
<dbReference type="GO" id="GO:0016829">
    <property type="term" value="F:lyase activity"/>
    <property type="evidence" value="ECO:0007669"/>
    <property type="project" value="UniProtKB-KW"/>
</dbReference>
<dbReference type="Proteomes" id="UP000051562">
    <property type="component" value="Unassembled WGS sequence"/>
</dbReference>
<evidence type="ECO:0000313" key="4">
    <source>
        <dbReference type="EMBL" id="SKC13876.1"/>
    </source>
</evidence>
<dbReference type="PROSITE" id="PS00909">
    <property type="entry name" value="MR_MLE_2"/>
    <property type="match status" value="1"/>
</dbReference>
<dbReference type="Gene3D" id="3.20.20.120">
    <property type="entry name" value="Enolase-like C-terminal domain"/>
    <property type="match status" value="1"/>
</dbReference>
<protein>
    <submittedName>
        <fullName evidence="4">D-galactarolactone cycloisomerase</fullName>
    </submittedName>
    <submittedName>
        <fullName evidence="3">Mandelate racemase</fullName>
    </submittedName>
</protein>
<dbReference type="Pfam" id="PF02746">
    <property type="entry name" value="MR_MLE_N"/>
    <property type="match status" value="1"/>
</dbReference>
<dbReference type="OrthoDB" id="9802699at2"/>
<dbReference type="Pfam" id="PF13378">
    <property type="entry name" value="MR_MLE_C"/>
    <property type="match status" value="1"/>
</dbReference>
<dbReference type="SFLD" id="SFLDS00001">
    <property type="entry name" value="Enolase"/>
    <property type="match status" value="1"/>
</dbReference>
<dbReference type="CDD" id="cd03316">
    <property type="entry name" value="MR_like"/>
    <property type="match status" value="1"/>
</dbReference>
<evidence type="ECO:0000313" key="3">
    <source>
        <dbReference type="EMBL" id="KQK28569.1"/>
    </source>
</evidence>
<dbReference type="Gene3D" id="3.30.390.10">
    <property type="entry name" value="Enolase-like, N-terminal domain"/>
    <property type="match status" value="1"/>
</dbReference>
<gene>
    <name evidence="3" type="ORF">ARD30_06580</name>
    <name evidence="4" type="ORF">SAMN05660750_04626</name>
</gene>
<name>A0A0Q3LYT1_9HYPH</name>
<reference evidence="4 6" key="2">
    <citation type="submission" date="2017-02" db="EMBL/GenBank/DDBJ databases">
        <authorList>
            <person name="Peterson S.W."/>
        </authorList>
    </citation>
    <scope>NUCLEOTIDE SEQUENCE [LARGE SCALE GENOMIC DNA]</scope>
    <source>
        <strain evidence="4 6">DSM 9653</strain>
    </source>
</reference>
<dbReference type="GO" id="GO:0000287">
    <property type="term" value="F:magnesium ion binding"/>
    <property type="evidence" value="ECO:0007669"/>
    <property type="project" value="UniProtKB-ARBA"/>
</dbReference>
<dbReference type="PANTHER" id="PTHR48080">
    <property type="entry name" value="D-GALACTONATE DEHYDRATASE-RELATED"/>
    <property type="match status" value="1"/>
</dbReference>
<dbReference type="SFLD" id="SFLDG00179">
    <property type="entry name" value="mandelate_racemase"/>
    <property type="match status" value="1"/>
</dbReference>
<evidence type="ECO:0000259" key="2">
    <source>
        <dbReference type="SMART" id="SM00922"/>
    </source>
</evidence>
<feature type="domain" description="Mandelate racemase/muconate lactonizing enzyme C-terminal" evidence="2">
    <location>
        <begin position="145"/>
        <end position="241"/>
    </location>
</feature>
<keyword evidence="5" id="KW-1185">Reference proteome</keyword>
<dbReference type="EMBL" id="FUYX01000018">
    <property type="protein sequence ID" value="SKC13876.1"/>
    <property type="molecule type" value="Genomic_DNA"/>
</dbReference>
<dbReference type="SMART" id="SM00922">
    <property type="entry name" value="MR_MLE"/>
    <property type="match status" value="1"/>
</dbReference>
<evidence type="ECO:0000313" key="5">
    <source>
        <dbReference type="Proteomes" id="UP000051562"/>
    </source>
</evidence>
<dbReference type="InterPro" id="IPR013341">
    <property type="entry name" value="Mandelate_racemase_N_dom"/>
</dbReference>
<dbReference type="RefSeq" id="WP_055730093.1">
    <property type="nucleotide sequence ID" value="NZ_FUYX01000018.1"/>
</dbReference>
<dbReference type="GO" id="GO:0016853">
    <property type="term" value="F:isomerase activity"/>
    <property type="evidence" value="ECO:0007669"/>
    <property type="project" value="UniProtKB-KW"/>
</dbReference>
<accession>A0A0Q3LYT1</accession>
<keyword evidence="4" id="KW-0413">Isomerase</keyword>
<dbReference type="InterPro" id="IPR029017">
    <property type="entry name" value="Enolase-like_N"/>
</dbReference>
<dbReference type="InterPro" id="IPR036849">
    <property type="entry name" value="Enolase-like_C_sf"/>
</dbReference>
<dbReference type="InterPro" id="IPR034593">
    <property type="entry name" value="DgoD-like"/>
</dbReference>
<dbReference type="EMBL" id="LMAR01000067">
    <property type="protein sequence ID" value="KQK28569.1"/>
    <property type="molecule type" value="Genomic_DNA"/>
</dbReference>
<organism evidence="3 5">
    <name type="scientific">Bosea thiooxidans</name>
    <dbReference type="NCBI Taxonomy" id="53254"/>
    <lineage>
        <taxon>Bacteria</taxon>
        <taxon>Pseudomonadati</taxon>
        <taxon>Pseudomonadota</taxon>
        <taxon>Alphaproteobacteria</taxon>
        <taxon>Hyphomicrobiales</taxon>
        <taxon>Boseaceae</taxon>
        <taxon>Bosea</taxon>
    </lineage>
</organism>
<sequence>MLIDDVTFIPLQAPIPSGKAYGMSKSLATARATTLVRLKLANGIEGVGECWGMPQVNIAMLPLLKSYLVGTNVHDIEHAFASMLARHYHFGVQGPMTWSISGIDMAAKDAAGKLLGLPVHRLIGGKQSATVQIYASGGYLTENSARDFEPQIEAMAKAGHRAVKIKIGVSPDNDEDRVSIARRILGPDVEIMVDINSNYTLDLARESITRLAPYKIGWVEEPLAPQDLAGYELLQRWSPVPIATGEALYTAFDFKRLIDRRAVDVVQPDLSLCGGFWQGKQIAQLASMEHIRLSPHVWGTGVGLAAAVHFVASLPVYPHASNIPRPTLVEYDLGDNPLRDAILVNPLGQSGGAIVVPDEPGLGITIDWNAVERHVVR</sequence>
<dbReference type="AlphaFoldDB" id="A0A0Q3LYT1"/>
<dbReference type="STRING" id="53254.SAMN05660750_04626"/>
<dbReference type="SUPFAM" id="SSF51604">
    <property type="entry name" value="Enolase C-terminal domain-like"/>
    <property type="match status" value="1"/>
</dbReference>
<dbReference type="InterPro" id="IPR029065">
    <property type="entry name" value="Enolase_C-like"/>
</dbReference>
<reference evidence="3 5" key="1">
    <citation type="submission" date="2015-10" db="EMBL/GenBank/DDBJ databases">
        <title>Draft genome of Bosea thiooxidans.</title>
        <authorList>
            <person name="Wang X."/>
        </authorList>
    </citation>
    <scope>NUCLEOTIDE SEQUENCE [LARGE SCALE GENOMIC DNA]</scope>
    <source>
        <strain evidence="3 5">CGMCC 9174</strain>
    </source>
</reference>
<dbReference type="PANTHER" id="PTHR48080:SF2">
    <property type="entry name" value="D-GALACTONATE DEHYDRATASE"/>
    <property type="match status" value="1"/>
</dbReference>
<keyword evidence="1" id="KW-0456">Lyase</keyword>
<dbReference type="Proteomes" id="UP000190130">
    <property type="component" value="Unassembled WGS sequence"/>
</dbReference>